<sequence>SEIESSLVKISDWGGLNLVQFNPSKTQVCAFTAKKAPFVASPLFGNTHLCAKPNMGILGVDISSVFQFGGHLESKAKMASKKLGVLNRAKQYFKPAHRLKLYKAQVRPHMEYCCHLWAGAPGYQLSPFDRIQRRASRIVDDPVLADRLDPLALRRDLSSLCILHRIYNGECSEELFNLIEAADFRNRSSRRNYHLHHLDGWRSTTMRFKNSFLPRTVNLWNSLPSAV</sequence>
<dbReference type="RefSeq" id="XP_028040618.1">
    <property type="nucleotide sequence ID" value="XM_028184817.1"/>
</dbReference>
<dbReference type="AlphaFoldDB" id="A0A6J2KGA5"/>
<feature type="non-terminal residue" evidence="2">
    <location>
        <position position="227"/>
    </location>
</feature>
<name>A0A6J2KGA5_BOMMA</name>
<dbReference type="PANTHER" id="PTHR33332">
    <property type="entry name" value="REVERSE TRANSCRIPTASE DOMAIN-CONTAINING PROTEIN"/>
    <property type="match status" value="1"/>
</dbReference>
<protein>
    <submittedName>
        <fullName evidence="2">Uncharacterized protein LOC114250795</fullName>
    </submittedName>
</protein>
<evidence type="ECO:0000313" key="2">
    <source>
        <dbReference type="RefSeq" id="XP_028040618.1"/>
    </source>
</evidence>
<feature type="non-terminal residue" evidence="2">
    <location>
        <position position="1"/>
    </location>
</feature>
<evidence type="ECO:0000313" key="1">
    <source>
        <dbReference type="Proteomes" id="UP000504629"/>
    </source>
</evidence>
<keyword evidence="1" id="KW-1185">Reference proteome</keyword>
<accession>A0A6J2KGA5</accession>
<dbReference type="GeneID" id="114250795"/>
<dbReference type="OrthoDB" id="7480422at2759"/>
<organism evidence="1 2">
    <name type="scientific">Bombyx mandarina</name>
    <name type="common">Wild silk moth</name>
    <name type="synonym">Wild silkworm</name>
    <dbReference type="NCBI Taxonomy" id="7092"/>
    <lineage>
        <taxon>Eukaryota</taxon>
        <taxon>Metazoa</taxon>
        <taxon>Ecdysozoa</taxon>
        <taxon>Arthropoda</taxon>
        <taxon>Hexapoda</taxon>
        <taxon>Insecta</taxon>
        <taxon>Pterygota</taxon>
        <taxon>Neoptera</taxon>
        <taxon>Endopterygota</taxon>
        <taxon>Lepidoptera</taxon>
        <taxon>Glossata</taxon>
        <taxon>Ditrysia</taxon>
        <taxon>Bombycoidea</taxon>
        <taxon>Bombycidae</taxon>
        <taxon>Bombycinae</taxon>
        <taxon>Bombyx</taxon>
    </lineage>
</organism>
<dbReference type="Proteomes" id="UP000504629">
    <property type="component" value="Unplaced"/>
</dbReference>
<reference evidence="2" key="1">
    <citation type="submission" date="2025-08" db="UniProtKB">
        <authorList>
            <consortium name="RefSeq"/>
        </authorList>
    </citation>
    <scope>IDENTIFICATION</scope>
    <source>
        <tissue evidence="2">Silk gland</tissue>
    </source>
</reference>
<gene>
    <name evidence="2" type="primary">LOC114250795</name>
</gene>
<dbReference type="KEGG" id="bman:114250795"/>
<proteinExistence type="predicted"/>